<evidence type="ECO:0000313" key="2">
    <source>
        <dbReference type="Proteomes" id="UP001148838"/>
    </source>
</evidence>
<dbReference type="Proteomes" id="UP001148838">
    <property type="component" value="Unassembled WGS sequence"/>
</dbReference>
<evidence type="ECO:0008006" key="3">
    <source>
        <dbReference type="Google" id="ProtNLM"/>
    </source>
</evidence>
<accession>A0ABQ8SVU3</accession>
<gene>
    <name evidence="1" type="ORF">ANN_13825</name>
</gene>
<dbReference type="EMBL" id="JAJSOF020000019">
    <property type="protein sequence ID" value="KAJ4437886.1"/>
    <property type="molecule type" value="Genomic_DNA"/>
</dbReference>
<reference evidence="1 2" key="1">
    <citation type="journal article" date="2022" name="Allergy">
        <title>Genome assembly and annotation of Periplaneta americana reveal a comprehensive cockroach allergen profile.</title>
        <authorList>
            <person name="Wang L."/>
            <person name="Xiong Q."/>
            <person name="Saelim N."/>
            <person name="Wang L."/>
            <person name="Nong W."/>
            <person name="Wan A.T."/>
            <person name="Shi M."/>
            <person name="Liu X."/>
            <person name="Cao Q."/>
            <person name="Hui J.H.L."/>
            <person name="Sookrung N."/>
            <person name="Leung T.F."/>
            <person name="Tungtrongchitr A."/>
            <person name="Tsui S.K.W."/>
        </authorList>
    </citation>
    <scope>NUCLEOTIDE SEQUENCE [LARGE SCALE GENOMIC DNA]</scope>
    <source>
        <strain evidence="1">PWHHKU_190912</strain>
    </source>
</reference>
<comment type="caution">
    <text evidence="1">The sequence shown here is derived from an EMBL/GenBank/DDBJ whole genome shotgun (WGS) entry which is preliminary data.</text>
</comment>
<organism evidence="1 2">
    <name type="scientific">Periplaneta americana</name>
    <name type="common">American cockroach</name>
    <name type="synonym">Blatta americana</name>
    <dbReference type="NCBI Taxonomy" id="6978"/>
    <lineage>
        <taxon>Eukaryota</taxon>
        <taxon>Metazoa</taxon>
        <taxon>Ecdysozoa</taxon>
        <taxon>Arthropoda</taxon>
        <taxon>Hexapoda</taxon>
        <taxon>Insecta</taxon>
        <taxon>Pterygota</taxon>
        <taxon>Neoptera</taxon>
        <taxon>Polyneoptera</taxon>
        <taxon>Dictyoptera</taxon>
        <taxon>Blattodea</taxon>
        <taxon>Blattoidea</taxon>
        <taxon>Blattidae</taxon>
        <taxon>Blattinae</taxon>
        <taxon>Periplaneta</taxon>
    </lineage>
</organism>
<protein>
    <recommendedName>
        <fullName evidence="3">Reverse transcriptase domain-containing protein</fullName>
    </recommendedName>
</protein>
<proteinExistence type="predicted"/>
<name>A0ABQ8SVU3_PERAM</name>
<keyword evidence="2" id="KW-1185">Reference proteome</keyword>
<sequence>MSPGSNTESCLAFAHIGLRENPGKNLNQVTFPDRESNPGHLVSRPDALTITPQVWTIGYITCHQREMSWTTILLKPHYYSCCQCIIELQSWKRVAAFLILNRLFKEYVRKIQDNRQGFELNGLHQLLVYADDMNILGENSKRLGKTRKFYLKQVKR</sequence>
<evidence type="ECO:0000313" key="1">
    <source>
        <dbReference type="EMBL" id="KAJ4437886.1"/>
    </source>
</evidence>